<dbReference type="Gene3D" id="2.30.30.40">
    <property type="entry name" value="SH3 Domains"/>
    <property type="match status" value="2"/>
</dbReference>
<protein>
    <recommendedName>
        <fullName evidence="4">SH3 domain-containing protein</fullName>
    </recommendedName>
</protein>
<feature type="domain" description="SH3" evidence="4">
    <location>
        <begin position="1284"/>
        <end position="1345"/>
    </location>
</feature>
<dbReference type="PANTHER" id="PTHR48151">
    <property type="entry name" value="SH3 DOMAIN-CONTAINING PROTEIN"/>
    <property type="match status" value="1"/>
</dbReference>
<feature type="region of interest" description="Disordered" evidence="3">
    <location>
        <begin position="1156"/>
        <end position="1187"/>
    </location>
</feature>
<feature type="region of interest" description="Disordered" evidence="3">
    <location>
        <begin position="458"/>
        <end position="495"/>
    </location>
</feature>
<evidence type="ECO:0000313" key="5">
    <source>
        <dbReference type="EMBL" id="CAE0504814.1"/>
    </source>
</evidence>
<evidence type="ECO:0000259" key="4">
    <source>
        <dbReference type="PROSITE" id="PS50002"/>
    </source>
</evidence>
<dbReference type="PANTHER" id="PTHR48151:SF3">
    <property type="entry name" value="SH3 DOMAIN-CONTAINING PROTEIN"/>
    <property type="match status" value="1"/>
</dbReference>
<accession>A0A7S3R807</accession>
<evidence type="ECO:0000256" key="1">
    <source>
        <dbReference type="ARBA" id="ARBA00022443"/>
    </source>
</evidence>
<sequence length="1346" mass="146642">MAALPKEGAQQRHEEFVPLLNRFIGGGAKAETTSYSMVASVLEALCSDTPVPKESAERSLSRLCQYGGISIGTIEPLLKALEPSPLNRADRELCRLLYYLVQLSLGDGYAGTPMPVPRNHNPMLPLPKAVDRFGPELLSLSWADLGNENSRFLRKQGGMRALAALSHASMTSKPDDLTYVGGMLVTLQSLLERIEQLHQEKVEHIAAKTSKKSGVAEFKGSMEMWGLLRLALSAARVALSQGGVAKIANKSFLGVASPDPLCARHALAIASTVARDPQGAGIYVEQVEHLLRNNLDAAKETGLLYSKHAIHKPTTDITGAPVPPPKVVRQEQEASLNLWCVHSRMYLARGCASSLQSGFIGGDVRGSGDVFWRSLILMLICDPSNLVALECIRNMFGAPHPHAENLRKRPTWMAVPGHDIELESLTLARVYGASWHMVVAEADELVPLEPVKPMHESLEGLQGTGTEPDLATISDPSDPKAERSKDSKSPLPNTPPASLIAHVVSRLLHALDSPSPALSAAACRTSVTIFEARAWCTSLSNGYLLQSKPMQDILLVLERALVGVLASMNRTATEHCYAAQALLWSQLGPADHAHVTPSLLLKSASHGGLSVHSNVKALFADPWPEALISMMLATLLRRIRCTPSMAKGCFELAAALAAAAPSRVTKDQMQVLWESAPGATAVHSALALLSSPPPPITQPNVTAPVEVKALATNEEAAFESLRGFAAWWLGEHINGVCGVLAWKPPPKASVIMPFLIKQQQPQQQGKQQPKGQLQQSQSQPQQQEQQPGQQQQQQQQQRSSRDREWSKAWWSRGSYRRAECRHSQPRFTSLDAIGLVETLDPLERMALAAAVHAPLLAAVLSHLQRTVLTGRWELCVSASQALAKVAVRSPEPYRIQAYSALMSAVQMGGTTCADSHDPLGLSAVVAPALEVLNAMYAGELALSSHIATYGTNHKEWPKPALASLQRRHDWLIAMISQRVGLVPKDTFFPLGKASRQLLRPDLPPERVAEDGEPEPESSDSDREEGGNCKQKKKKKDGKPERDPLYEYYGDEDYEQAEEDLLEKFLPGEKHSKLAKVNWGRLGEDAASSDRDAYFDEDDVRPGTMLYPFSAMEEGEVSAAAGERVQVAMDMGDWLQVITPSGAQGLVPASYVRVEEGADSSSMEGSIRSRLGRRTEQDQSYNGYDTYEPYDYGAGYTEEYGGQGTGGRLDDFGSALTAAAEAKSHRAREAQQAALQQRASSSESSSLSGALHRRPSDMDALGYQEDDAESERTADEPPPAYTGMTYGSLARALYEFEAQDENEISMREDEELEVQGPEEDGWYPVMRMADGQMGLVPASYIEHKPLF</sequence>
<dbReference type="InterPro" id="IPR036028">
    <property type="entry name" value="SH3-like_dom_sf"/>
</dbReference>
<dbReference type="SUPFAM" id="SSF50044">
    <property type="entry name" value="SH3-domain"/>
    <property type="match status" value="2"/>
</dbReference>
<dbReference type="EMBL" id="HBIP01032642">
    <property type="protein sequence ID" value="CAE0504814.1"/>
    <property type="molecule type" value="Transcribed_RNA"/>
</dbReference>
<reference evidence="5" key="1">
    <citation type="submission" date="2021-01" db="EMBL/GenBank/DDBJ databases">
        <authorList>
            <person name="Corre E."/>
            <person name="Pelletier E."/>
            <person name="Niang G."/>
            <person name="Scheremetjew M."/>
            <person name="Finn R."/>
            <person name="Kale V."/>
            <person name="Holt S."/>
            <person name="Cochrane G."/>
            <person name="Meng A."/>
            <person name="Brown T."/>
            <person name="Cohen L."/>
        </authorList>
    </citation>
    <scope>NUCLEOTIDE SEQUENCE</scope>
    <source>
        <strain evidence="5">CCMP1320</strain>
    </source>
</reference>
<dbReference type="Pfam" id="PF14604">
    <property type="entry name" value="SH3_9"/>
    <property type="match status" value="1"/>
</dbReference>
<dbReference type="PROSITE" id="PS50002">
    <property type="entry name" value="SH3"/>
    <property type="match status" value="2"/>
</dbReference>
<dbReference type="InterPro" id="IPR053296">
    <property type="entry name" value="TSET_member_tstB"/>
</dbReference>
<feature type="domain" description="SH3" evidence="4">
    <location>
        <begin position="1097"/>
        <end position="1156"/>
    </location>
</feature>
<feature type="region of interest" description="Disordered" evidence="3">
    <location>
        <begin position="998"/>
        <end position="1045"/>
    </location>
</feature>
<keyword evidence="1 2" id="KW-0728">SH3 domain</keyword>
<gene>
    <name evidence="5" type="ORF">DTER00134_LOCUS19887</name>
</gene>
<feature type="region of interest" description="Disordered" evidence="3">
    <location>
        <begin position="1219"/>
        <end position="1283"/>
    </location>
</feature>
<dbReference type="InterPro" id="IPR001452">
    <property type="entry name" value="SH3_domain"/>
</dbReference>
<proteinExistence type="predicted"/>
<dbReference type="SMART" id="SM00326">
    <property type="entry name" value="SH3"/>
    <property type="match status" value="2"/>
</dbReference>
<feature type="compositionally biased region" description="Low complexity" evidence="3">
    <location>
        <begin position="1229"/>
        <end position="1247"/>
    </location>
</feature>
<evidence type="ECO:0000256" key="2">
    <source>
        <dbReference type="PROSITE-ProRule" id="PRU00192"/>
    </source>
</evidence>
<organism evidence="5">
    <name type="scientific">Dunaliella tertiolecta</name>
    <name type="common">Green alga</name>
    <dbReference type="NCBI Taxonomy" id="3047"/>
    <lineage>
        <taxon>Eukaryota</taxon>
        <taxon>Viridiplantae</taxon>
        <taxon>Chlorophyta</taxon>
        <taxon>core chlorophytes</taxon>
        <taxon>Chlorophyceae</taxon>
        <taxon>CS clade</taxon>
        <taxon>Chlamydomonadales</taxon>
        <taxon>Dunaliellaceae</taxon>
        <taxon>Dunaliella</taxon>
    </lineage>
</organism>
<feature type="compositionally biased region" description="Basic and acidic residues" evidence="3">
    <location>
        <begin position="477"/>
        <end position="488"/>
    </location>
</feature>
<feature type="compositionally biased region" description="Low complexity" evidence="3">
    <location>
        <begin position="759"/>
        <end position="797"/>
    </location>
</feature>
<feature type="region of interest" description="Disordered" evidence="3">
    <location>
        <begin position="759"/>
        <end position="805"/>
    </location>
</feature>
<evidence type="ECO:0000256" key="3">
    <source>
        <dbReference type="SAM" id="MobiDB-lite"/>
    </source>
</evidence>
<name>A0A7S3R807_DUNTE</name>